<dbReference type="SUPFAM" id="SSF53383">
    <property type="entry name" value="PLP-dependent transferases"/>
    <property type="match status" value="1"/>
</dbReference>
<accession>A0A367VDA8</accession>
<keyword evidence="7 14" id="KW-0663">Pyridoxal phosphate</keyword>
<dbReference type="PANTHER" id="PTHR13693">
    <property type="entry name" value="CLASS II AMINOTRANSFERASE/8-AMINO-7-OXONONANOATE SYNTHASE"/>
    <property type="match status" value="1"/>
</dbReference>
<dbReference type="FunFam" id="3.40.640.10:FF:000006">
    <property type="entry name" value="5-aminolevulinate synthase, mitochondrial"/>
    <property type="match status" value="1"/>
</dbReference>
<comment type="catalytic activity">
    <reaction evidence="13 15">
        <text>succinyl-CoA + glycine + H(+) = 5-aminolevulinate + CO2 + CoA</text>
        <dbReference type="Rhea" id="RHEA:12921"/>
        <dbReference type="ChEBI" id="CHEBI:15378"/>
        <dbReference type="ChEBI" id="CHEBI:16526"/>
        <dbReference type="ChEBI" id="CHEBI:57287"/>
        <dbReference type="ChEBI" id="CHEBI:57292"/>
        <dbReference type="ChEBI" id="CHEBI:57305"/>
        <dbReference type="ChEBI" id="CHEBI:356416"/>
        <dbReference type="EC" id="2.3.1.37"/>
    </reaction>
</comment>
<dbReference type="NCBIfam" id="TIGR01821">
    <property type="entry name" value="5aminolev_synth"/>
    <property type="match status" value="1"/>
</dbReference>
<dbReference type="GO" id="GO:0030170">
    <property type="term" value="F:pyridoxal phosphate binding"/>
    <property type="evidence" value="ECO:0007669"/>
    <property type="project" value="UniProtKB-UniRule"/>
</dbReference>
<dbReference type="UniPathway" id="UPA00251">
    <property type="reaction ID" value="UER00375"/>
</dbReference>
<dbReference type="AlphaFoldDB" id="A0A367VDA8"/>
<keyword evidence="9 15" id="KW-0012">Acyltransferase</keyword>
<evidence type="ECO:0000313" key="17">
    <source>
        <dbReference type="EMBL" id="RCK23205.1"/>
    </source>
</evidence>
<dbReference type="Proteomes" id="UP000253061">
    <property type="component" value="Unassembled WGS sequence"/>
</dbReference>
<dbReference type="EC" id="2.3.1.37" evidence="5 15"/>
<proteinExistence type="inferred from homology"/>
<dbReference type="Pfam" id="PF00155">
    <property type="entry name" value="Aminotran_1_2"/>
    <property type="match status" value="1"/>
</dbReference>
<dbReference type="InterPro" id="IPR004839">
    <property type="entry name" value="Aminotransferase_I/II_large"/>
</dbReference>
<dbReference type="Gene3D" id="3.40.640.10">
    <property type="entry name" value="Type I PLP-dependent aspartate aminotransferase-like (Major domain)"/>
    <property type="match status" value="1"/>
</dbReference>
<evidence type="ECO:0000256" key="7">
    <source>
        <dbReference type="ARBA" id="ARBA00022898"/>
    </source>
</evidence>
<feature type="domain" description="Aminotransferase class I/classII large" evidence="16">
    <location>
        <begin position="48"/>
        <end position="392"/>
    </location>
</feature>
<keyword evidence="6 15" id="KW-0808">Transferase</keyword>
<dbReference type="InterPro" id="IPR010961">
    <property type="entry name" value="4pyrrol_synth_NH2levulA_synth"/>
</dbReference>
<dbReference type="GO" id="GO:0003870">
    <property type="term" value="F:5-aminolevulinate synthase activity"/>
    <property type="evidence" value="ECO:0007669"/>
    <property type="project" value="UniProtKB-EC"/>
</dbReference>
<comment type="caution">
    <text evidence="17">The sequence shown here is derived from an EMBL/GenBank/DDBJ whole genome shotgun (WGS) entry which is preliminary data.</text>
</comment>
<evidence type="ECO:0000313" key="18">
    <source>
        <dbReference type="Proteomes" id="UP000253061"/>
    </source>
</evidence>
<dbReference type="InterPro" id="IPR015421">
    <property type="entry name" value="PyrdxlP-dep_Trfase_major"/>
</dbReference>
<evidence type="ECO:0000256" key="2">
    <source>
        <dbReference type="ARBA" id="ARBA00005029"/>
    </source>
</evidence>
<dbReference type="PANTHER" id="PTHR13693:SF102">
    <property type="entry name" value="2-AMINO-3-KETOBUTYRATE COENZYME A LIGASE, MITOCHONDRIAL"/>
    <property type="match status" value="1"/>
</dbReference>
<evidence type="ECO:0000256" key="10">
    <source>
        <dbReference type="ARBA" id="ARBA00031691"/>
    </source>
</evidence>
<evidence type="ECO:0000256" key="5">
    <source>
        <dbReference type="ARBA" id="ARBA00013257"/>
    </source>
</evidence>
<dbReference type="InterPro" id="IPR015424">
    <property type="entry name" value="PyrdxlP-dep_Trfase"/>
</dbReference>
<protein>
    <recommendedName>
        <fullName evidence="5 15">5-aminolevulinate synthase</fullName>
        <ecNumber evidence="5 15">2.3.1.37</ecNumber>
    </recommendedName>
    <alternativeName>
        <fullName evidence="10 15">5-aminolevulinic acid synthase</fullName>
    </alternativeName>
    <alternativeName>
        <fullName evidence="11 15">Delta-ALA synthase</fullName>
    </alternativeName>
    <alternativeName>
        <fullName evidence="12 15">Delta-aminolevulinate synthase</fullName>
    </alternativeName>
</protein>
<sequence length="405" mass="44425">MNYNTFFKDALAGLKAEGRYRVFANLERIVGKFPKALYHPDNGEAPREITVWCSNDYLGMGQHPKVLDAMQNAITGQGGGAGGTRNISGSNHLHVALERELADLHGKESALLMTSGYVANWTTLSTLGSKLPDCVIISDSENHNSMIEGMRHSKAERRIWKHNDIAHLEEILKDLGPQRAKIVAFESVYSMDGDIAPIGKILDLCEKYNAMSYLDEVHAVGMYGPRGGGVAERDGVMDRVDIIQGTLAKAFGVIGGYIAAKPEIVDFVRSFGNGFIFTSSQPPSIAAGALASVRHLKHSSVERNAQKERADTLRERMRAADLPVMDAPSHIVPLMVGDPAMCKEASDRLLFEHDIYVQPINYPTVPRGTERLRFTPGPLHNDELIDHLIDSLLSVWGQLGISKVA</sequence>
<name>A0A367VDA8_9PROT</name>
<comment type="cofactor">
    <cofactor evidence="1 14">
        <name>pyridoxal 5'-phosphate</name>
        <dbReference type="ChEBI" id="CHEBI:597326"/>
    </cofactor>
</comment>
<comment type="pathway">
    <text evidence="2 15">Porphyrin-containing compound metabolism; protoporphyrin-IX biosynthesis; 5-aminolevulinate from glycine: step 1/1.</text>
</comment>
<comment type="subunit">
    <text evidence="4">Homodimer.</text>
</comment>
<evidence type="ECO:0000256" key="8">
    <source>
        <dbReference type="ARBA" id="ARBA00023133"/>
    </source>
</evidence>
<dbReference type="CDD" id="cd06454">
    <property type="entry name" value="KBL_like"/>
    <property type="match status" value="1"/>
</dbReference>
<comment type="similarity">
    <text evidence="3 14">Belongs to the class-II pyridoxal-phosphate-dependent aminotransferase family.</text>
</comment>
<evidence type="ECO:0000259" key="16">
    <source>
        <dbReference type="Pfam" id="PF00155"/>
    </source>
</evidence>
<evidence type="ECO:0000256" key="3">
    <source>
        <dbReference type="ARBA" id="ARBA00008392"/>
    </source>
</evidence>
<evidence type="ECO:0000256" key="11">
    <source>
        <dbReference type="ARBA" id="ARBA00031945"/>
    </source>
</evidence>
<dbReference type="PROSITE" id="PS00599">
    <property type="entry name" value="AA_TRANSFER_CLASS_2"/>
    <property type="match status" value="1"/>
</dbReference>
<evidence type="ECO:0000256" key="4">
    <source>
        <dbReference type="ARBA" id="ARBA00011738"/>
    </source>
</evidence>
<dbReference type="InterPro" id="IPR050087">
    <property type="entry name" value="AON_synthase_class-II"/>
</dbReference>
<reference evidence="17 18" key="1">
    <citation type="submission" date="2014-07" db="EMBL/GenBank/DDBJ databases">
        <title>Draft genome sequence of Thalassospira profundimaris R8-17.</title>
        <authorList>
            <person name="Lai Q."/>
            <person name="Shao Z."/>
        </authorList>
    </citation>
    <scope>NUCLEOTIDE SEQUENCE [LARGE SCALE GENOMIC DNA]</scope>
    <source>
        <strain evidence="17 18">R8-17</strain>
    </source>
</reference>
<evidence type="ECO:0000256" key="13">
    <source>
        <dbReference type="ARBA" id="ARBA00047654"/>
    </source>
</evidence>
<dbReference type="EMBL" id="JPWB01000003">
    <property type="protein sequence ID" value="RCK23205.1"/>
    <property type="molecule type" value="Genomic_DNA"/>
</dbReference>
<evidence type="ECO:0000256" key="14">
    <source>
        <dbReference type="RuleBase" id="RU003693"/>
    </source>
</evidence>
<evidence type="ECO:0000256" key="6">
    <source>
        <dbReference type="ARBA" id="ARBA00022679"/>
    </source>
</evidence>
<keyword evidence="8 15" id="KW-0350">Heme biosynthesis</keyword>
<dbReference type="GO" id="GO:0006782">
    <property type="term" value="P:protoporphyrinogen IX biosynthetic process"/>
    <property type="evidence" value="ECO:0007669"/>
    <property type="project" value="UniProtKB-UniRule"/>
</dbReference>
<evidence type="ECO:0000256" key="9">
    <source>
        <dbReference type="ARBA" id="ARBA00023315"/>
    </source>
</evidence>
<evidence type="ECO:0000256" key="15">
    <source>
        <dbReference type="RuleBase" id="RU910713"/>
    </source>
</evidence>
<dbReference type="InterPro" id="IPR001917">
    <property type="entry name" value="Aminotrans_II_pyridoxalP_BS"/>
</dbReference>
<evidence type="ECO:0000256" key="12">
    <source>
        <dbReference type="ARBA" id="ARBA00032773"/>
    </source>
</evidence>
<dbReference type="RefSeq" id="WP_062957660.1">
    <property type="nucleotide sequence ID" value="NZ_JPWB01000003.1"/>
</dbReference>
<dbReference type="InterPro" id="IPR015422">
    <property type="entry name" value="PyrdxlP-dep_Trfase_small"/>
</dbReference>
<organism evidence="17 18">
    <name type="scientific">Thalassospira profundimaris</name>
    <dbReference type="NCBI Taxonomy" id="502049"/>
    <lineage>
        <taxon>Bacteria</taxon>
        <taxon>Pseudomonadati</taxon>
        <taxon>Pseudomonadota</taxon>
        <taxon>Alphaproteobacteria</taxon>
        <taxon>Rhodospirillales</taxon>
        <taxon>Thalassospiraceae</taxon>
        <taxon>Thalassospira</taxon>
    </lineage>
</organism>
<dbReference type="Gene3D" id="3.90.1150.10">
    <property type="entry name" value="Aspartate Aminotransferase, domain 1"/>
    <property type="match status" value="1"/>
</dbReference>
<gene>
    <name evidence="17" type="ORF">TH6_09285</name>
</gene>
<evidence type="ECO:0000256" key="1">
    <source>
        <dbReference type="ARBA" id="ARBA00001933"/>
    </source>
</evidence>